<dbReference type="AlphaFoldDB" id="A0A4Q0XNE7"/>
<protein>
    <submittedName>
        <fullName evidence="4">Thioredoxin</fullName>
    </submittedName>
</protein>
<dbReference type="InterPro" id="IPR013766">
    <property type="entry name" value="Thioredoxin_domain"/>
</dbReference>
<dbReference type="InterPro" id="IPR036249">
    <property type="entry name" value="Thioredoxin-like_sf"/>
</dbReference>
<dbReference type="Proteomes" id="UP000290657">
    <property type="component" value="Unassembled WGS sequence"/>
</dbReference>
<gene>
    <name evidence="4" type="ORF">CRV04_12540</name>
</gene>
<dbReference type="RefSeq" id="WP_128997204.1">
    <property type="nucleotide sequence ID" value="NZ_PDKN01000012.1"/>
</dbReference>
<dbReference type="OrthoDB" id="9795531at2"/>
<evidence type="ECO:0000313" key="4">
    <source>
        <dbReference type="EMBL" id="RXJ53777.1"/>
    </source>
</evidence>
<feature type="signal peptide" evidence="2">
    <location>
        <begin position="1"/>
        <end position="17"/>
    </location>
</feature>
<evidence type="ECO:0000313" key="5">
    <source>
        <dbReference type="Proteomes" id="UP000290657"/>
    </source>
</evidence>
<organism evidence="4 5">
    <name type="scientific">Candidatus Marinarcus aquaticus</name>
    <dbReference type="NCBI Taxonomy" id="2044504"/>
    <lineage>
        <taxon>Bacteria</taxon>
        <taxon>Pseudomonadati</taxon>
        <taxon>Campylobacterota</taxon>
        <taxon>Epsilonproteobacteria</taxon>
        <taxon>Campylobacterales</taxon>
        <taxon>Arcobacteraceae</taxon>
        <taxon>Candidatus Marinarcus</taxon>
    </lineage>
</organism>
<dbReference type="PANTHER" id="PTHR15337">
    <property type="entry name" value="ANTERIOR GRADIENT PROTEIN-RELATED"/>
    <property type="match status" value="1"/>
</dbReference>
<comment type="caution">
    <text evidence="4">The sequence shown here is derived from an EMBL/GenBank/DDBJ whole genome shotgun (WGS) entry which is preliminary data.</text>
</comment>
<evidence type="ECO:0000259" key="3">
    <source>
        <dbReference type="PROSITE" id="PS51352"/>
    </source>
</evidence>
<keyword evidence="5" id="KW-1185">Reference proteome</keyword>
<dbReference type="Pfam" id="PF13899">
    <property type="entry name" value="Thioredoxin_7"/>
    <property type="match status" value="1"/>
</dbReference>
<proteinExistence type="predicted"/>
<evidence type="ECO:0000256" key="2">
    <source>
        <dbReference type="SAM" id="SignalP"/>
    </source>
</evidence>
<dbReference type="PANTHER" id="PTHR15337:SF11">
    <property type="entry name" value="THIOREDOXIN DOMAIN-CONTAINING PROTEIN"/>
    <property type="match status" value="1"/>
</dbReference>
<dbReference type="Gene3D" id="3.40.30.10">
    <property type="entry name" value="Glutaredoxin"/>
    <property type="match status" value="1"/>
</dbReference>
<dbReference type="PROSITE" id="PS51352">
    <property type="entry name" value="THIOREDOXIN_2"/>
    <property type="match status" value="1"/>
</dbReference>
<dbReference type="SUPFAM" id="SSF52833">
    <property type="entry name" value="Thioredoxin-like"/>
    <property type="match status" value="1"/>
</dbReference>
<evidence type="ECO:0000256" key="1">
    <source>
        <dbReference type="ARBA" id="ARBA00022729"/>
    </source>
</evidence>
<accession>A0A4Q0XNE7</accession>
<dbReference type="InterPro" id="IPR051099">
    <property type="entry name" value="AGR/TXD"/>
</dbReference>
<reference evidence="4 5" key="1">
    <citation type="submission" date="2017-10" db="EMBL/GenBank/DDBJ databases">
        <title>Genomics of the genus Arcobacter.</title>
        <authorList>
            <person name="Perez-Cataluna A."/>
            <person name="Figueras M.J."/>
        </authorList>
    </citation>
    <scope>NUCLEOTIDE SEQUENCE [LARGE SCALE GENOMIC DNA]</scope>
    <source>
        <strain evidence="4 5">CECT 8987</strain>
    </source>
</reference>
<sequence>MKRWCWIFLFLAAIIHAQELTFFTSLEQAQQEAQREKKPLLIMFTQERCSACEYMKERVFEDEMLSSYMHTQFVLLELDINKQNIPMGLKVYGTPTFYVLNQNGQKVGRQFVGGAQAPAFLNVLKQYKAQL</sequence>
<feature type="chain" id="PRO_5020804509" evidence="2">
    <location>
        <begin position="18"/>
        <end position="131"/>
    </location>
</feature>
<feature type="domain" description="Thioredoxin" evidence="3">
    <location>
        <begin position="11"/>
        <end position="129"/>
    </location>
</feature>
<keyword evidence="1 2" id="KW-0732">Signal</keyword>
<dbReference type="EMBL" id="PDKN01000012">
    <property type="protein sequence ID" value="RXJ53777.1"/>
    <property type="molecule type" value="Genomic_DNA"/>
</dbReference>
<name>A0A4Q0XNE7_9BACT</name>